<name>B6Z5V4_9ACAR</name>
<dbReference type="InterPro" id="IPR036150">
    <property type="entry name" value="Cyt_b/b6_C_sf"/>
</dbReference>
<dbReference type="PANTHER" id="PTHR19271">
    <property type="entry name" value="CYTOCHROME B"/>
    <property type="match status" value="1"/>
</dbReference>
<dbReference type="GO" id="GO:0016491">
    <property type="term" value="F:oxidoreductase activity"/>
    <property type="evidence" value="ECO:0007669"/>
    <property type="project" value="UniProtKB-UniRule"/>
</dbReference>
<keyword evidence="6 17" id="KW-0349">Heme</keyword>
<comment type="cofactor">
    <cofactor evidence="17">
        <name>heme b</name>
        <dbReference type="ChEBI" id="CHEBI:60344"/>
    </cofactor>
    <text evidence="17">Binds 2 heme groups non-covalently.</text>
</comment>
<dbReference type="CDD" id="cd00284">
    <property type="entry name" value="Cytochrome_b_N"/>
    <property type="match status" value="1"/>
</dbReference>
<dbReference type="PROSITE" id="PS51002">
    <property type="entry name" value="CYTB_NTER"/>
    <property type="match status" value="1"/>
</dbReference>
<evidence type="ECO:0000256" key="7">
    <source>
        <dbReference type="ARBA" id="ARBA00022660"/>
    </source>
</evidence>
<comment type="subunit">
    <text evidence="3">The main subunits of complex b-c1 are: cytochrome b, cytochrome c1 and the Rieske protein.</text>
</comment>
<evidence type="ECO:0000259" key="18">
    <source>
        <dbReference type="PROSITE" id="PS51002"/>
    </source>
</evidence>
<evidence type="ECO:0000256" key="16">
    <source>
        <dbReference type="ARBA" id="ARBA00023136"/>
    </source>
</evidence>
<dbReference type="GeneID" id="7042808"/>
<evidence type="ECO:0000256" key="13">
    <source>
        <dbReference type="ARBA" id="ARBA00023004"/>
    </source>
</evidence>
<feature type="transmembrane region" description="Helical" evidence="17">
    <location>
        <begin position="134"/>
        <end position="155"/>
    </location>
</feature>
<keyword evidence="14" id="KW-0830">Ubiquinone</keyword>
<organism evidence="20">
    <name type="scientific">Steganacarus magnus</name>
    <dbReference type="NCBI Taxonomy" id="52000"/>
    <lineage>
        <taxon>Eukaryota</taxon>
        <taxon>Metazoa</taxon>
        <taxon>Ecdysozoa</taxon>
        <taxon>Arthropoda</taxon>
        <taxon>Chelicerata</taxon>
        <taxon>Arachnida</taxon>
        <taxon>Acari</taxon>
        <taxon>Acariformes</taxon>
        <taxon>Sarcoptiformes</taxon>
        <taxon>Oribatida</taxon>
        <taxon>Mixonomata</taxon>
        <taxon>Phthiracaroidea</taxon>
        <taxon>Steganacaridae</taxon>
        <taxon>Steganacarus</taxon>
    </lineage>
</organism>
<proteinExistence type="inferred from homology"/>
<dbReference type="SUPFAM" id="SSF81648">
    <property type="entry name" value="a domain/subunit of cytochrome bc1 complex (Ubiquinol-cytochrome c reductase)"/>
    <property type="match status" value="1"/>
</dbReference>
<evidence type="ECO:0000256" key="3">
    <source>
        <dbReference type="ARBA" id="ARBA00011649"/>
    </source>
</evidence>
<dbReference type="Pfam" id="PF00033">
    <property type="entry name" value="Cytochrome_B"/>
    <property type="match status" value="1"/>
</dbReference>
<dbReference type="InterPro" id="IPR048259">
    <property type="entry name" value="Cytochrome_b_N_euk/bac"/>
</dbReference>
<accession>B6Z5V4</accession>
<evidence type="ECO:0000256" key="15">
    <source>
        <dbReference type="ARBA" id="ARBA00023128"/>
    </source>
</evidence>
<keyword evidence="16 17" id="KW-0472">Membrane</keyword>
<sequence>MKLMKFYTSPLFDLPTPFSINLFWNFGFILGFITTIQVISGLFLSMLFIPSESDAFFSIIHIMRDSNSGWFIRLIHSNVASLIFLCVYIHLARGLYTSSFKTKSHAWNSGVTIFIIVMAAAFFGYVLPWGQMSYWGATVITNIASAIPYIGIYLVKWMWGNFSVSQPTLNRFFSIHFIVPFFMLMMMVIHIILLHSTGSSNPMGSKEDMEKIEFQIMFTIKDFLFFSSIFSLVFISISNYPDIFMDPENMNEANPLKAPVHIQPEWYFLFAYAILRSITSKLGGVLALIFSILILFFIQIKGLSKVSGKFSPIVKLSFWIKVSSFLILTFVGMKPVELPFSVIGKVSSFLYFFI</sequence>
<feature type="transmembrane region" description="Helical" evidence="17">
    <location>
        <begin position="22"/>
        <end position="49"/>
    </location>
</feature>
<dbReference type="GO" id="GO:0006122">
    <property type="term" value="P:mitochondrial electron transport, ubiquinol to cytochrome c"/>
    <property type="evidence" value="ECO:0007669"/>
    <property type="project" value="TreeGrafter"/>
</dbReference>
<keyword evidence="8 17" id="KW-0812">Transmembrane</keyword>
<feature type="transmembrane region" description="Helical" evidence="17">
    <location>
        <begin position="216"/>
        <end position="238"/>
    </location>
</feature>
<dbReference type="PANTHER" id="PTHR19271:SF16">
    <property type="entry name" value="CYTOCHROME B"/>
    <property type="match status" value="1"/>
</dbReference>
<evidence type="ECO:0000256" key="10">
    <source>
        <dbReference type="ARBA" id="ARBA00022792"/>
    </source>
</evidence>
<keyword evidence="11 17" id="KW-0249">Electron transport</keyword>
<keyword evidence="12 17" id="KW-1133">Transmembrane helix</keyword>
<dbReference type="InterPro" id="IPR005798">
    <property type="entry name" value="Cyt_b/b6_C"/>
</dbReference>
<dbReference type="GO" id="GO:0046872">
    <property type="term" value="F:metal ion binding"/>
    <property type="evidence" value="ECO:0007669"/>
    <property type="project" value="UniProtKB-UniRule"/>
</dbReference>
<keyword evidence="10" id="KW-0999">Mitochondrion inner membrane</keyword>
<keyword evidence="7 17" id="KW-0679">Respiratory chain</keyword>
<evidence type="ECO:0000256" key="9">
    <source>
        <dbReference type="ARBA" id="ARBA00022723"/>
    </source>
</evidence>
<evidence type="ECO:0000259" key="19">
    <source>
        <dbReference type="PROSITE" id="PS51003"/>
    </source>
</evidence>
<geneLocation type="mitochondrion" evidence="20"/>
<dbReference type="GO" id="GO:0008121">
    <property type="term" value="F:quinol-cytochrome-c reductase activity"/>
    <property type="evidence" value="ECO:0007669"/>
    <property type="project" value="TreeGrafter"/>
</dbReference>
<evidence type="ECO:0000256" key="2">
    <source>
        <dbReference type="ARBA" id="ARBA00004448"/>
    </source>
</evidence>
<keyword evidence="5 17" id="KW-0813">Transport</keyword>
<keyword evidence="13 17" id="KW-0408">Iron</keyword>
<evidence type="ECO:0000256" key="4">
    <source>
        <dbReference type="ARBA" id="ARBA00013531"/>
    </source>
</evidence>
<dbReference type="EMBL" id="EU935607">
    <property type="protein sequence ID" value="ACH41155.1"/>
    <property type="molecule type" value="Genomic_DNA"/>
</dbReference>
<dbReference type="RefSeq" id="YP_002317282.1">
    <property type="nucleotide sequence ID" value="NC_011574.1"/>
</dbReference>
<dbReference type="CTD" id="4519"/>
<keyword evidence="15 17" id="KW-0496">Mitochondrion</keyword>
<dbReference type="Pfam" id="PF00032">
    <property type="entry name" value="Cytochrom_B_C"/>
    <property type="match status" value="1"/>
</dbReference>
<evidence type="ECO:0000256" key="14">
    <source>
        <dbReference type="ARBA" id="ARBA00023075"/>
    </source>
</evidence>
<feature type="domain" description="Cytochrome b/b6 N-terminal region profile" evidence="18">
    <location>
        <begin position="1"/>
        <end position="203"/>
    </location>
</feature>
<evidence type="ECO:0000256" key="11">
    <source>
        <dbReference type="ARBA" id="ARBA00022982"/>
    </source>
</evidence>
<dbReference type="SUPFAM" id="SSF81342">
    <property type="entry name" value="Transmembrane di-heme cytochromes"/>
    <property type="match status" value="1"/>
</dbReference>
<evidence type="ECO:0000256" key="17">
    <source>
        <dbReference type="RuleBase" id="RU362117"/>
    </source>
</evidence>
<dbReference type="PROSITE" id="PS51003">
    <property type="entry name" value="CYTB_CTER"/>
    <property type="match status" value="1"/>
</dbReference>
<keyword evidence="9 17" id="KW-0479">Metal-binding</keyword>
<evidence type="ECO:0000256" key="5">
    <source>
        <dbReference type="ARBA" id="ARBA00022448"/>
    </source>
</evidence>
<comment type="function">
    <text evidence="1 17">Component of the ubiquinol-cytochrome c reductase complex (complex III or cytochrome b-c1 complex) that is part of the mitochondrial respiratory chain. The b-c1 complex mediates electron transfer from ubiquinol to cytochrome c. Contributes to the generation of a proton gradient across the mitochondrial membrane that is then used for ATP synthesis.</text>
</comment>
<feature type="transmembrane region" description="Helical" evidence="17">
    <location>
        <begin position="70"/>
        <end position="91"/>
    </location>
</feature>
<feature type="transmembrane region" description="Helical" evidence="17">
    <location>
        <begin position="175"/>
        <end position="195"/>
    </location>
</feature>
<dbReference type="Gene3D" id="1.20.810.10">
    <property type="entry name" value="Cytochrome Bc1 Complex, Chain C"/>
    <property type="match status" value="1"/>
</dbReference>
<evidence type="ECO:0000256" key="8">
    <source>
        <dbReference type="ARBA" id="ARBA00022692"/>
    </source>
</evidence>
<dbReference type="InterPro" id="IPR005797">
    <property type="entry name" value="Cyt_b/b6_N"/>
</dbReference>
<evidence type="ECO:0000256" key="1">
    <source>
        <dbReference type="ARBA" id="ARBA00002566"/>
    </source>
</evidence>
<feature type="transmembrane region" description="Helical" evidence="17">
    <location>
        <begin position="106"/>
        <end position="127"/>
    </location>
</feature>
<protein>
    <recommendedName>
        <fullName evidence="4 17">Cytochrome b</fullName>
    </recommendedName>
</protein>
<evidence type="ECO:0000256" key="12">
    <source>
        <dbReference type="ARBA" id="ARBA00022989"/>
    </source>
</evidence>
<reference evidence="20" key="1">
    <citation type="journal article" date="2008" name="BMC Genomics">
        <title>The complete mitochondrial genome of the sexual oribatid mite Steganacarus magnus: genome rearrangements and loss of tRNAs.</title>
        <authorList>
            <person name="Domes K."/>
            <person name="Maraun M."/>
            <person name="Scheu S."/>
            <person name="Cameron S.L."/>
        </authorList>
    </citation>
    <scope>NUCLEOTIDE SEQUENCE</scope>
</reference>
<dbReference type="GO" id="GO:0005743">
    <property type="term" value="C:mitochondrial inner membrane"/>
    <property type="evidence" value="ECO:0007669"/>
    <property type="project" value="UniProtKB-SubCell"/>
</dbReference>
<feature type="transmembrane region" description="Helical" evidence="17">
    <location>
        <begin position="282"/>
        <end position="300"/>
    </location>
</feature>
<gene>
    <name evidence="20" type="primary">CYTB</name>
</gene>
<comment type="subcellular location">
    <subcellularLocation>
        <location evidence="2">Mitochondrion inner membrane</location>
        <topology evidence="2">Multi-pass membrane protein</topology>
    </subcellularLocation>
</comment>
<comment type="similarity">
    <text evidence="17">Belongs to the cytochrome b family.</text>
</comment>
<feature type="transmembrane region" description="Helical" evidence="17">
    <location>
        <begin position="312"/>
        <end position="331"/>
    </location>
</feature>
<evidence type="ECO:0000313" key="20">
    <source>
        <dbReference type="EMBL" id="ACH41155.1"/>
    </source>
</evidence>
<dbReference type="InterPro" id="IPR016174">
    <property type="entry name" value="Di-haem_cyt_TM"/>
</dbReference>
<evidence type="ECO:0000256" key="6">
    <source>
        <dbReference type="ARBA" id="ARBA00022617"/>
    </source>
</evidence>
<feature type="domain" description="Cytochrome b/b6 C-terminal region profile" evidence="19">
    <location>
        <begin position="204"/>
        <end position="354"/>
    </location>
</feature>
<dbReference type="AlphaFoldDB" id="B6Z5V4"/>
<dbReference type="InterPro" id="IPR027387">
    <property type="entry name" value="Cytb/b6-like_sf"/>
</dbReference>